<dbReference type="GO" id="GO:0003755">
    <property type="term" value="F:peptidyl-prolyl cis-trans isomerase activity"/>
    <property type="evidence" value="ECO:0007669"/>
    <property type="project" value="UniProtKB-KW"/>
</dbReference>
<dbReference type="AlphaFoldDB" id="A0A7C4Q8I3"/>
<dbReference type="EMBL" id="DSXR01000052">
    <property type="protein sequence ID" value="HGS87014.1"/>
    <property type="molecule type" value="Genomic_DNA"/>
</dbReference>
<keyword evidence="3" id="KW-1133">Transmembrane helix</keyword>
<comment type="caution">
    <text evidence="5">The sequence shown here is derived from an EMBL/GenBank/DDBJ whole genome shotgun (WGS) entry which is preliminary data.</text>
</comment>
<accession>A0A7C4Q8I3</accession>
<name>A0A7C4Q8I3_9CHLR</name>
<feature type="compositionally biased region" description="Low complexity" evidence="2">
    <location>
        <begin position="196"/>
        <end position="213"/>
    </location>
</feature>
<gene>
    <name evidence="5" type="ORF">ENT17_05280</name>
</gene>
<dbReference type="Pfam" id="PF13624">
    <property type="entry name" value="SurA_N_3"/>
    <property type="match status" value="1"/>
</dbReference>
<evidence type="ECO:0000313" key="5">
    <source>
        <dbReference type="EMBL" id="HGS87014.1"/>
    </source>
</evidence>
<dbReference type="PANTHER" id="PTHR47245:SF2">
    <property type="entry name" value="PEPTIDYL-PROLYL CIS-TRANS ISOMERASE HP_0175-RELATED"/>
    <property type="match status" value="1"/>
</dbReference>
<organism evidence="5">
    <name type="scientific">Bellilinea caldifistulae</name>
    <dbReference type="NCBI Taxonomy" id="360411"/>
    <lineage>
        <taxon>Bacteria</taxon>
        <taxon>Bacillati</taxon>
        <taxon>Chloroflexota</taxon>
        <taxon>Anaerolineae</taxon>
        <taxon>Anaerolineales</taxon>
        <taxon>Anaerolineaceae</taxon>
        <taxon>Bellilinea</taxon>
    </lineage>
</organism>
<keyword evidence="3" id="KW-0812">Transmembrane</keyword>
<evidence type="ECO:0000256" key="2">
    <source>
        <dbReference type="SAM" id="MobiDB-lite"/>
    </source>
</evidence>
<dbReference type="InterPro" id="IPR027304">
    <property type="entry name" value="Trigger_fact/SurA_dom_sf"/>
</dbReference>
<dbReference type="PANTHER" id="PTHR47245">
    <property type="entry name" value="PEPTIDYLPROLYL ISOMERASE"/>
    <property type="match status" value="1"/>
</dbReference>
<evidence type="ECO:0000259" key="4">
    <source>
        <dbReference type="PROSITE" id="PS50198"/>
    </source>
</evidence>
<feature type="domain" description="PpiC" evidence="4">
    <location>
        <begin position="288"/>
        <end position="379"/>
    </location>
</feature>
<feature type="region of interest" description="Disordered" evidence="2">
    <location>
        <begin position="196"/>
        <end position="233"/>
    </location>
</feature>
<dbReference type="InterPro" id="IPR023058">
    <property type="entry name" value="PPIase_PpiC_CS"/>
</dbReference>
<sequence>MAKTSRPAVVSRKQQSRVEKERQQRRIVLIVSITIAVAVILILGYGLLDTFYLQNMRPVATVDGEKITLEQFQARARFDRFQLIQNTIQLAQYQQLFQADPNSANYFTSQIQLNVSKLNDPNQLGNQVIDELINEAIIRREAQKLGISVTDEEVEKAFQEAFGFFPAGTPTLAPTATPFSTATYSAQQLTLAPYTATPTEAPTPEQIETTETPSDTPLPTATIGPTSTPFPTPTAMTEEGFKTGLENYLTTLKTEAQIDEKTFREIVRSSLLYEKVFEAITKDVPAEDDWVWARHILVATPEEAAVVVEALKNGGDFAQLAAQFSTDTSNKDRGGDLGWFERGQMVSEFENVVFDMTEIGQISEPVQTQFGYHIIQLLGKERRPVSESRLSTLKQQKFESWLNETKASLKIERDTNWVNKVPTVPTLPPGLGF</sequence>
<dbReference type="Gene3D" id="3.10.50.40">
    <property type="match status" value="1"/>
</dbReference>
<evidence type="ECO:0000256" key="1">
    <source>
        <dbReference type="PROSITE-ProRule" id="PRU00278"/>
    </source>
</evidence>
<dbReference type="SUPFAM" id="SSF54534">
    <property type="entry name" value="FKBP-like"/>
    <property type="match status" value="1"/>
</dbReference>
<keyword evidence="1" id="KW-0697">Rotamase</keyword>
<dbReference type="Gene3D" id="1.10.4030.10">
    <property type="entry name" value="Porin chaperone SurA, peptide-binding domain"/>
    <property type="match status" value="1"/>
</dbReference>
<dbReference type="InterPro" id="IPR050245">
    <property type="entry name" value="PrsA_foldase"/>
</dbReference>
<reference evidence="5" key="1">
    <citation type="journal article" date="2020" name="mSystems">
        <title>Genome- and Community-Level Interaction Insights into Carbon Utilization and Element Cycling Functions of Hydrothermarchaeota in Hydrothermal Sediment.</title>
        <authorList>
            <person name="Zhou Z."/>
            <person name="Liu Y."/>
            <person name="Xu W."/>
            <person name="Pan J."/>
            <person name="Luo Z.H."/>
            <person name="Li M."/>
        </authorList>
    </citation>
    <scope>NUCLEOTIDE SEQUENCE [LARGE SCALE GENOMIC DNA]</scope>
    <source>
        <strain evidence="5">SpSt-556</strain>
    </source>
</reference>
<dbReference type="SUPFAM" id="SSF109998">
    <property type="entry name" value="Triger factor/SurA peptide-binding domain-like"/>
    <property type="match status" value="1"/>
</dbReference>
<dbReference type="PROSITE" id="PS01096">
    <property type="entry name" value="PPIC_PPIASE_1"/>
    <property type="match status" value="1"/>
</dbReference>
<keyword evidence="1" id="KW-0413">Isomerase</keyword>
<feature type="compositionally biased region" description="Polar residues" evidence="2">
    <location>
        <begin position="214"/>
        <end position="229"/>
    </location>
</feature>
<dbReference type="Pfam" id="PF00639">
    <property type="entry name" value="Rotamase"/>
    <property type="match status" value="1"/>
</dbReference>
<keyword evidence="3" id="KW-0472">Membrane</keyword>
<proteinExistence type="predicted"/>
<dbReference type="InterPro" id="IPR000297">
    <property type="entry name" value="PPIase_PpiC"/>
</dbReference>
<evidence type="ECO:0000256" key="3">
    <source>
        <dbReference type="SAM" id="Phobius"/>
    </source>
</evidence>
<feature type="transmembrane region" description="Helical" evidence="3">
    <location>
        <begin position="27"/>
        <end position="48"/>
    </location>
</feature>
<dbReference type="PROSITE" id="PS50198">
    <property type="entry name" value="PPIC_PPIASE_2"/>
    <property type="match status" value="1"/>
</dbReference>
<protein>
    <recommendedName>
        <fullName evidence="4">PpiC domain-containing protein</fullName>
    </recommendedName>
</protein>
<dbReference type="InterPro" id="IPR046357">
    <property type="entry name" value="PPIase_dom_sf"/>
</dbReference>